<dbReference type="AlphaFoldDB" id="A0AAE4TXE7"/>
<evidence type="ECO:0000256" key="1">
    <source>
        <dbReference type="SAM" id="Phobius"/>
    </source>
</evidence>
<keyword evidence="4" id="KW-1185">Reference proteome</keyword>
<comment type="caution">
    <text evidence="3">The sequence shown here is derived from an EMBL/GenBank/DDBJ whole genome shotgun (WGS) entry which is preliminary data.</text>
</comment>
<keyword evidence="1" id="KW-0472">Membrane</keyword>
<evidence type="ECO:0000313" key="3">
    <source>
        <dbReference type="EMBL" id="MDV6234635.1"/>
    </source>
</evidence>
<dbReference type="SMART" id="SM00287">
    <property type="entry name" value="SH3b"/>
    <property type="match status" value="1"/>
</dbReference>
<dbReference type="InterPro" id="IPR003646">
    <property type="entry name" value="SH3-like_bac-type"/>
</dbReference>
<evidence type="ECO:0000259" key="2">
    <source>
        <dbReference type="PROSITE" id="PS51781"/>
    </source>
</evidence>
<dbReference type="Proteomes" id="UP000232122">
    <property type="component" value="Unassembled WGS sequence"/>
</dbReference>
<dbReference type="Pfam" id="PF08239">
    <property type="entry name" value="SH3_3"/>
    <property type="match status" value="1"/>
</dbReference>
<organism evidence="3 4">
    <name type="scientific">Leptospira ellisii</name>
    <dbReference type="NCBI Taxonomy" id="2023197"/>
    <lineage>
        <taxon>Bacteria</taxon>
        <taxon>Pseudomonadati</taxon>
        <taxon>Spirochaetota</taxon>
        <taxon>Spirochaetia</taxon>
        <taxon>Leptospirales</taxon>
        <taxon>Leptospiraceae</taxon>
        <taxon>Leptospira</taxon>
    </lineage>
</organism>
<reference evidence="3 4" key="1">
    <citation type="journal article" date="2018" name="Microb. Genom.">
        <title>Deciphering the unexplored Leptospira diversity from soils uncovers genomic evolution to virulence.</title>
        <authorList>
            <person name="Thibeaux R."/>
            <person name="Iraola G."/>
            <person name="Ferres I."/>
            <person name="Bierque E."/>
            <person name="Girault D."/>
            <person name="Soupe-Gilbert M.E."/>
            <person name="Picardeau M."/>
            <person name="Goarant C."/>
        </authorList>
    </citation>
    <scope>NUCLEOTIDE SEQUENCE [LARGE SCALE GENOMIC DNA]</scope>
    <source>
        <strain evidence="3 4">ATI7-C-A5</strain>
    </source>
</reference>
<accession>A0AAE4TXE7</accession>
<proteinExistence type="predicted"/>
<dbReference type="Gene3D" id="2.30.30.40">
    <property type="entry name" value="SH3 Domains"/>
    <property type="match status" value="1"/>
</dbReference>
<name>A0AAE4TXE7_9LEPT</name>
<keyword evidence="1" id="KW-0812">Transmembrane</keyword>
<gene>
    <name evidence="3" type="ORF">CH379_003205</name>
</gene>
<dbReference type="EMBL" id="NPEF02000002">
    <property type="protein sequence ID" value="MDV6234635.1"/>
    <property type="molecule type" value="Genomic_DNA"/>
</dbReference>
<dbReference type="PROSITE" id="PS51781">
    <property type="entry name" value="SH3B"/>
    <property type="match status" value="1"/>
</dbReference>
<evidence type="ECO:0000313" key="4">
    <source>
        <dbReference type="Proteomes" id="UP000232122"/>
    </source>
</evidence>
<feature type="domain" description="SH3b" evidence="2">
    <location>
        <begin position="205"/>
        <end position="279"/>
    </location>
</feature>
<keyword evidence="1" id="KW-1133">Transmembrane helix</keyword>
<protein>
    <submittedName>
        <fullName evidence="3">SH3 domain-containing protein</fullName>
    </submittedName>
</protein>
<sequence>MRKSFFVVIGAFFLSVLFGFLVWKFLTRKTDSVYKNFSKGNWEDVVLEVLKKKDPDLEDYSYASLSLAEFNSYLLGVSSEKKEKAAQKFSEKSGLQFSKREVSGRTVYTFEDRFFSFLPDGSFLKTRALCKKLSLGAEYETPDVLSRYLTKLIGSNPLPLYDEYNQALLKSLAAGSAKELDDDGRGKLARLLEYFSGREDSPFNASKAVIEGKNLNVRTGPGTENPIAFQFKGGETVFILDRDSRTETIAGKRGNWNQVLDLRNGAVGWIFSGFLKNVTPDVSIAQSMEESFRALDRAPVWDFESWNENAAPLGFQGEYHRTEKIALDGDTGIVLHSAQNKYDLVCRTIEEPFRDLEFYVAYLGGNRALPVFTLFAGSPGELQKAFEIEMDSESISINRNRYITGDNFSKKKFRLNLQNAGNGFNAALALAEKKVLSGIDPLERIETNSGIRWRLCLSTPRERAESGDASSLGIFQFKFIP</sequence>
<dbReference type="RefSeq" id="WP_100745570.1">
    <property type="nucleotide sequence ID" value="NZ_NPEF02000002.1"/>
</dbReference>
<feature type="transmembrane region" description="Helical" evidence="1">
    <location>
        <begin position="6"/>
        <end position="26"/>
    </location>
</feature>